<evidence type="ECO:0000313" key="1">
    <source>
        <dbReference type="EMBL" id="GAA2219453.1"/>
    </source>
</evidence>
<accession>A0ABN3D4Z1</accession>
<dbReference type="RefSeq" id="WP_234848857.1">
    <property type="nucleotide sequence ID" value="NZ_BAAART010000011.1"/>
</dbReference>
<comment type="caution">
    <text evidence="1">The sequence shown here is derived from an EMBL/GenBank/DDBJ whole genome shotgun (WGS) entry which is preliminary data.</text>
</comment>
<protein>
    <submittedName>
        <fullName evidence="1">Uncharacterized protein</fullName>
    </submittedName>
</protein>
<name>A0ABN3D4Z1_9ACTN</name>
<sequence>MPVPADVHFDAAQYDAELARAAADTAWEEPVDTVARLVTQELVHSGWFERWDCVVDRVEPRREEPEGVEVYFTSRRKTPPHGPGFTFDLPVTPDVPAEEQARRLVDRITSDDPRETAELL</sequence>
<organism evidence="1 2">
    <name type="scientific">Streptomyces indiaensis</name>
    <dbReference type="NCBI Taxonomy" id="284033"/>
    <lineage>
        <taxon>Bacteria</taxon>
        <taxon>Bacillati</taxon>
        <taxon>Actinomycetota</taxon>
        <taxon>Actinomycetes</taxon>
        <taxon>Kitasatosporales</taxon>
        <taxon>Streptomycetaceae</taxon>
        <taxon>Streptomyces</taxon>
    </lineage>
</organism>
<gene>
    <name evidence="1" type="ORF">GCM10010104_06040</name>
</gene>
<dbReference type="EMBL" id="BAAART010000011">
    <property type="protein sequence ID" value="GAA2219453.1"/>
    <property type="molecule type" value="Genomic_DNA"/>
</dbReference>
<proteinExistence type="predicted"/>
<dbReference type="Proteomes" id="UP001501474">
    <property type="component" value="Unassembled WGS sequence"/>
</dbReference>
<reference evidence="1 2" key="1">
    <citation type="journal article" date="2019" name="Int. J. Syst. Evol. Microbiol.">
        <title>The Global Catalogue of Microorganisms (GCM) 10K type strain sequencing project: providing services to taxonomists for standard genome sequencing and annotation.</title>
        <authorList>
            <consortium name="The Broad Institute Genomics Platform"/>
            <consortium name="The Broad Institute Genome Sequencing Center for Infectious Disease"/>
            <person name="Wu L."/>
            <person name="Ma J."/>
        </authorList>
    </citation>
    <scope>NUCLEOTIDE SEQUENCE [LARGE SCALE GENOMIC DNA]</scope>
    <source>
        <strain evidence="1 2">JCM 3053</strain>
    </source>
</reference>
<keyword evidence="2" id="KW-1185">Reference proteome</keyword>
<evidence type="ECO:0000313" key="2">
    <source>
        <dbReference type="Proteomes" id="UP001501474"/>
    </source>
</evidence>